<dbReference type="Proteomes" id="UP001189429">
    <property type="component" value="Unassembled WGS sequence"/>
</dbReference>
<evidence type="ECO:0000313" key="3">
    <source>
        <dbReference type="Proteomes" id="UP001189429"/>
    </source>
</evidence>
<organism evidence="2 3">
    <name type="scientific">Prorocentrum cordatum</name>
    <dbReference type="NCBI Taxonomy" id="2364126"/>
    <lineage>
        <taxon>Eukaryota</taxon>
        <taxon>Sar</taxon>
        <taxon>Alveolata</taxon>
        <taxon>Dinophyceae</taxon>
        <taxon>Prorocentrales</taxon>
        <taxon>Prorocentraceae</taxon>
        <taxon>Prorocentrum</taxon>
    </lineage>
</organism>
<comment type="caution">
    <text evidence="2">The sequence shown here is derived from an EMBL/GenBank/DDBJ whole genome shotgun (WGS) entry which is preliminary data.</text>
</comment>
<accession>A0ABN9QY16</accession>
<proteinExistence type="predicted"/>
<feature type="compositionally biased region" description="Low complexity" evidence="1">
    <location>
        <begin position="197"/>
        <end position="243"/>
    </location>
</feature>
<gene>
    <name evidence="2" type="ORF">PCOR1329_LOCUS15177</name>
</gene>
<name>A0ABN9QY16_9DINO</name>
<evidence type="ECO:0000313" key="2">
    <source>
        <dbReference type="EMBL" id="CAK0810121.1"/>
    </source>
</evidence>
<protein>
    <submittedName>
        <fullName evidence="2">Uncharacterized protein</fullName>
    </submittedName>
</protein>
<keyword evidence="3" id="KW-1185">Reference proteome</keyword>
<feature type="region of interest" description="Disordered" evidence="1">
    <location>
        <begin position="1"/>
        <end position="92"/>
    </location>
</feature>
<evidence type="ECO:0000256" key="1">
    <source>
        <dbReference type="SAM" id="MobiDB-lite"/>
    </source>
</evidence>
<feature type="compositionally biased region" description="Basic residues" evidence="1">
    <location>
        <begin position="17"/>
        <end position="44"/>
    </location>
</feature>
<dbReference type="EMBL" id="CAUYUJ010004566">
    <property type="protein sequence ID" value="CAK0810121.1"/>
    <property type="molecule type" value="Genomic_DNA"/>
</dbReference>
<sequence>MSIPAAPACQSPLRPRVCGRPRGRSRRRGRRQPRTSHKLARGRPRPSTGHSRDAERPRPFAWTGGLQKCARHKQTGRGGSRGSSSTSRCAVDGRRPRCRVFVLYGAEHAGEGAKKGLPGGGRRTEEEQQEPTRGLRLATRSITHNCRSRRVITRGARTRADAPPSCDDARGPLDSTAAGDEDEDSEDVSKTRGGLRRGALPAAGGRRAASTRAPPPGGRRAAVRSGPAAARGEAARGGRALGRARGEHGRWGPLGAEARVNTGLRPKH</sequence>
<feature type="region of interest" description="Disordered" evidence="1">
    <location>
        <begin position="110"/>
        <end position="268"/>
    </location>
</feature>
<reference evidence="2" key="1">
    <citation type="submission" date="2023-10" db="EMBL/GenBank/DDBJ databases">
        <authorList>
            <person name="Chen Y."/>
            <person name="Shah S."/>
            <person name="Dougan E. K."/>
            <person name="Thang M."/>
            <person name="Chan C."/>
        </authorList>
    </citation>
    <scope>NUCLEOTIDE SEQUENCE [LARGE SCALE GENOMIC DNA]</scope>
</reference>